<keyword evidence="4" id="KW-0808">Transferase</keyword>
<evidence type="ECO:0000256" key="4">
    <source>
        <dbReference type="ARBA" id="ARBA00022679"/>
    </source>
</evidence>
<dbReference type="RefSeq" id="WP_317793595.1">
    <property type="nucleotide sequence ID" value="NZ_AP028461.1"/>
</dbReference>
<evidence type="ECO:0000256" key="9">
    <source>
        <dbReference type="SAM" id="Phobius"/>
    </source>
</evidence>
<evidence type="ECO:0000256" key="8">
    <source>
        <dbReference type="ARBA" id="ARBA00023012"/>
    </source>
</evidence>
<dbReference type="InterPro" id="IPR011712">
    <property type="entry name" value="Sig_transdc_His_kin_sub3_dim/P"/>
</dbReference>
<gene>
    <name evidence="11" type="ORF">ACFQ5G_35335</name>
</gene>
<feature type="transmembrane region" description="Helical" evidence="9">
    <location>
        <begin position="121"/>
        <end position="141"/>
    </location>
</feature>
<evidence type="ECO:0000313" key="12">
    <source>
        <dbReference type="Proteomes" id="UP001597183"/>
    </source>
</evidence>
<dbReference type="EC" id="2.7.13.3" evidence="2"/>
<keyword evidence="9" id="KW-0812">Transmembrane</keyword>
<keyword evidence="8" id="KW-0902">Two-component regulatory system</keyword>
<evidence type="ECO:0000256" key="6">
    <source>
        <dbReference type="ARBA" id="ARBA00022777"/>
    </source>
</evidence>
<dbReference type="Proteomes" id="UP001597183">
    <property type="component" value="Unassembled WGS sequence"/>
</dbReference>
<dbReference type="EMBL" id="JBHTMK010000044">
    <property type="protein sequence ID" value="MFD1370640.1"/>
    <property type="molecule type" value="Genomic_DNA"/>
</dbReference>
<evidence type="ECO:0000259" key="10">
    <source>
        <dbReference type="Pfam" id="PF07730"/>
    </source>
</evidence>
<feature type="transmembrane region" description="Helical" evidence="9">
    <location>
        <begin position="46"/>
        <end position="72"/>
    </location>
</feature>
<dbReference type="InterPro" id="IPR036890">
    <property type="entry name" value="HATPase_C_sf"/>
</dbReference>
<keyword evidence="9" id="KW-1133">Transmembrane helix</keyword>
<comment type="caution">
    <text evidence="11">The sequence shown here is derived from an EMBL/GenBank/DDBJ whole genome shotgun (WGS) entry which is preliminary data.</text>
</comment>
<evidence type="ECO:0000256" key="2">
    <source>
        <dbReference type="ARBA" id="ARBA00012438"/>
    </source>
</evidence>
<keyword evidence="12" id="KW-1185">Reference proteome</keyword>
<keyword evidence="9" id="KW-0472">Membrane</keyword>
<dbReference type="Gene3D" id="3.30.565.10">
    <property type="entry name" value="Histidine kinase-like ATPase, C-terminal domain"/>
    <property type="match status" value="1"/>
</dbReference>
<dbReference type="Gene3D" id="1.20.5.1930">
    <property type="match status" value="1"/>
</dbReference>
<organism evidence="11 12">
    <name type="scientific">Actinoplanes sichuanensis</name>
    <dbReference type="NCBI Taxonomy" id="512349"/>
    <lineage>
        <taxon>Bacteria</taxon>
        <taxon>Bacillati</taxon>
        <taxon>Actinomycetota</taxon>
        <taxon>Actinomycetes</taxon>
        <taxon>Micromonosporales</taxon>
        <taxon>Micromonosporaceae</taxon>
        <taxon>Actinoplanes</taxon>
    </lineage>
</organism>
<protein>
    <recommendedName>
        <fullName evidence="2">histidine kinase</fullName>
        <ecNumber evidence="2">2.7.13.3</ecNumber>
    </recommendedName>
</protein>
<dbReference type="InterPro" id="IPR050482">
    <property type="entry name" value="Sensor_HK_TwoCompSys"/>
</dbReference>
<keyword evidence="6 11" id="KW-0418">Kinase</keyword>
<evidence type="ECO:0000256" key="3">
    <source>
        <dbReference type="ARBA" id="ARBA00022553"/>
    </source>
</evidence>
<keyword evidence="5" id="KW-0547">Nucleotide-binding</keyword>
<dbReference type="PANTHER" id="PTHR24421">
    <property type="entry name" value="NITRATE/NITRITE SENSOR PROTEIN NARX-RELATED"/>
    <property type="match status" value="1"/>
</dbReference>
<reference evidence="12" key="1">
    <citation type="journal article" date="2019" name="Int. J. Syst. Evol. Microbiol.">
        <title>The Global Catalogue of Microorganisms (GCM) 10K type strain sequencing project: providing services to taxonomists for standard genome sequencing and annotation.</title>
        <authorList>
            <consortium name="The Broad Institute Genomics Platform"/>
            <consortium name="The Broad Institute Genome Sequencing Center for Infectious Disease"/>
            <person name="Wu L."/>
            <person name="Ma J."/>
        </authorList>
    </citation>
    <scope>NUCLEOTIDE SEQUENCE [LARGE SCALE GENOMIC DNA]</scope>
    <source>
        <strain evidence="12">CCM 7526</strain>
    </source>
</reference>
<feature type="transmembrane region" description="Helical" evidence="9">
    <location>
        <begin position="93"/>
        <end position="109"/>
    </location>
</feature>
<name>A0ABW4AK92_9ACTN</name>
<sequence>MKGFRNGWGFAVLMGGSGLLIVATVVGRWSSDPTDPLLKLDIAVGLLAWLLTPLLVWWPIGGTVALTVLAMLSPAATPPATMGALQVARRRDRTAAIAVSVGGIAAHAVQGAWRQNGGMSYGWWLALVTIAYGALLGWGLWARARAALIRTLEERAQRAEAEQGRRVAEARMSERRRIAREMHDVLAHRLSLLATFAGAMEFRPDAPPEQMSRAAGVVRSGVHQALEELREVIGLLREDDGGDQDGTGDGVRPQPVLADVPRLVAESRAAGTEVVLNESVDDPAEAPPTVARTAYRVVQEGLTNARKHAAGQTVRVTVSGGPGLGLEVEIRNPVASRGALPGGGADPGAMWAGDTHPGAMRGGDTHPGAMRGVDAQPGAVRGSDTHPGAMRGVDAYPDAVRGGDAYLDAGPGGGAGLVGLTERVHLAGGRLDHQQAGGEFRLHASIPWPA</sequence>
<evidence type="ECO:0000256" key="7">
    <source>
        <dbReference type="ARBA" id="ARBA00022840"/>
    </source>
</evidence>
<evidence type="ECO:0000256" key="5">
    <source>
        <dbReference type="ARBA" id="ARBA00022741"/>
    </source>
</evidence>
<evidence type="ECO:0000313" key="11">
    <source>
        <dbReference type="EMBL" id="MFD1370640.1"/>
    </source>
</evidence>
<feature type="transmembrane region" description="Helical" evidence="9">
    <location>
        <begin position="7"/>
        <end position="26"/>
    </location>
</feature>
<dbReference type="GO" id="GO:0016301">
    <property type="term" value="F:kinase activity"/>
    <property type="evidence" value="ECO:0007669"/>
    <property type="project" value="UniProtKB-KW"/>
</dbReference>
<dbReference type="Pfam" id="PF07730">
    <property type="entry name" value="HisKA_3"/>
    <property type="match status" value="1"/>
</dbReference>
<comment type="catalytic activity">
    <reaction evidence="1">
        <text>ATP + protein L-histidine = ADP + protein N-phospho-L-histidine.</text>
        <dbReference type="EC" id="2.7.13.3"/>
    </reaction>
</comment>
<dbReference type="PANTHER" id="PTHR24421:SF10">
    <property type="entry name" value="NITRATE_NITRITE SENSOR PROTEIN NARQ"/>
    <property type="match status" value="1"/>
</dbReference>
<keyword evidence="7" id="KW-0067">ATP-binding</keyword>
<proteinExistence type="predicted"/>
<evidence type="ECO:0000256" key="1">
    <source>
        <dbReference type="ARBA" id="ARBA00000085"/>
    </source>
</evidence>
<accession>A0ABW4AK92</accession>
<keyword evidence="3" id="KW-0597">Phosphoprotein</keyword>
<feature type="domain" description="Signal transduction histidine kinase subgroup 3 dimerisation and phosphoacceptor" evidence="10">
    <location>
        <begin position="174"/>
        <end position="240"/>
    </location>
</feature>